<gene>
    <name evidence="8" type="ORF">H9968_00750</name>
</gene>
<keyword evidence="6" id="KW-0411">Iron-sulfur</keyword>
<dbReference type="PANTHER" id="PTHR11135:SF1">
    <property type="entry name" value="PROTEIN YHCC"/>
    <property type="match status" value="1"/>
</dbReference>
<keyword evidence="5" id="KW-0408">Iron</keyword>
<evidence type="ECO:0000313" key="9">
    <source>
        <dbReference type="Proteomes" id="UP000824049"/>
    </source>
</evidence>
<comment type="cofactor">
    <cofactor evidence="1">
        <name>[4Fe-4S] cluster</name>
        <dbReference type="ChEBI" id="CHEBI:49883"/>
    </cofactor>
</comment>
<dbReference type="InterPro" id="IPR005911">
    <property type="entry name" value="YhcC-like"/>
</dbReference>
<dbReference type="Proteomes" id="UP000824049">
    <property type="component" value="Unassembled WGS sequence"/>
</dbReference>
<evidence type="ECO:0000256" key="4">
    <source>
        <dbReference type="ARBA" id="ARBA00022723"/>
    </source>
</evidence>
<dbReference type="PANTHER" id="PTHR11135">
    <property type="entry name" value="HISTONE ACETYLTRANSFERASE-RELATED"/>
    <property type="match status" value="1"/>
</dbReference>
<dbReference type="InterPro" id="IPR023404">
    <property type="entry name" value="rSAM_horseshoe"/>
</dbReference>
<evidence type="ECO:0000256" key="3">
    <source>
        <dbReference type="ARBA" id="ARBA00022691"/>
    </source>
</evidence>
<dbReference type="GO" id="GO:0046872">
    <property type="term" value="F:metal ion binding"/>
    <property type="evidence" value="ECO:0007669"/>
    <property type="project" value="UniProtKB-KW"/>
</dbReference>
<evidence type="ECO:0000259" key="7">
    <source>
        <dbReference type="PROSITE" id="PS51918"/>
    </source>
</evidence>
<protein>
    <submittedName>
        <fullName evidence="8">TIGR01212 family radical SAM protein</fullName>
    </submittedName>
</protein>
<keyword evidence="4" id="KW-0479">Metal-binding</keyword>
<reference evidence="8" key="2">
    <citation type="submission" date="2021-04" db="EMBL/GenBank/DDBJ databases">
        <authorList>
            <person name="Gilroy R."/>
        </authorList>
    </citation>
    <scope>NUCLEOTIDE SEQUENCE</scope>
    <source>
        <strain evidence="8">CHK179-28034</strain>
    </source>
</reference>
<comment type="caution">
    <text evidence="8">The sequence shown here is derived from an EMBL/GenBank/DDBJ whole genome shotgun (WGS) entry which is preliminary data.</text>
</comment>
<dbReference type="SFLD" id="SFLDG01086">
    <property type="entry name" value="elongater_protein-like"/>
    <property type="match status" value="1"/>
</dbReference>
<dbReference type="Pfam" id="PF04055">
    <property type="entry name" value="Radical_SAM"/>
    <property type="match status" value="1"/>
</dbReference>
<reference evidence="8" key="1">
    <citation type="journal article" date="2021" name="PeerJ">
        <title>Extensive microbial diversity within the chicken gut microbiome revealed by metagenomics and culture.</title>
        <authorList>
            <person name="Gilroy R."/>
            <person name="Ravi A."/>
            <person name="Getino M."/>
            <person name="Pursley I."/>
            <person name="Horton D.L."/>
            <person name="Alikhan N.F."/>
            <person name="Baker D."/>
            <person name="Gharbi K."/>
            <person name="Hall N."/>
            <person name="Watson M."/>
            <person name="Adriaenssens E.M."/>
            <person name="Foster-Nyarko E."/>
            <person name="Jarju S."/>
            <person name="Secka A."/>
            <person name="Antonio M."/>
            <person name="Oren A."/>
            <person name="Chaudhuri R.R."/>
            <person name="La Ragione R."/>
            <person name="Hildebrand F."/>
            <person name="Pallen M.J."/>
        </authorList>
    </citation>
    <scope>NUCLEOTIDE SEQUENCE</scope>
    <source>
        <strain evidence="8">CHK179-28034</strain>
    </source>
</reference>
<sequence>MAENRMYYSYSEYLKEKYGQKVYKLPVNLPVSCPNRKEGAGCSFCADEGTGFEAADSMETVNGQLKSSREKVEKRYHAKRFIAYFQNYTNTFLPLEQLMAYMREAGNVDNIVEICLSTRPDCIRRDYLEAMADFREKTGIQVSLELGLQTVNYHTLRAVNRGHGLAEFLDAVLTIAPYHFPVCVHMILNLPGDTMEDAKEAAKILSALPVSMVKLHSLYIPKKSVLYQEYRNGRISICAKEEYLERLAEFIALLRPDIAVERLFARIPEKDSAFCNWGHSWWKLMDEWKALMEEKQYVQGIHCDYLNGAALNRWGL</sequence>
<dbReference type="GO" id="GO:0051539">
    <property type="term" value="F:4 iron, 4 sulfur cluster binding"/>
    <property type="evidence" value="ECO:0007669"/>
    <property type="project" value="UniProtKB-KW"/>
</dbReference>
<dbReference type="Gene3D" id="3.80.30.20">
    <property type="entry name" value="tm_1862 like domain"/>
    <property type="match status" value="1"/>
</dbReference>
<evidence type="ECO:0000313" key="8">
    <source>
        <dbReference type="EMBL" id="HIZ38445.1"/>
    </source>
</evidence>
<dbReference type="InterPro" id="IPR032432">
    <property type="entry name" value="Radical_SAM_C"/>
</dbReference>
<dbReference type="SFLD" id="SFLDS00029">
    <property type="entry name" value="Radical_SAM"/>
    <property type="match status" value="1"/>
</dbReference>
<keyword evidence="2" id="KW-0004">4Fe-4S</keyword>
<dbReference type="InterPro" id="IPR039661">
    <property type="entry name" value="ELP3"/>
</dbReference>
<organism evidence="8 9">
    <name type="scientific">Candidatus Anaerobutyricum stercoris</name>
    <dbReference type="NCBI Taxonomy" id="2838457"/>
    <lineage>
        <taxon>Bacteria</taxon>
        <taxon>Bacillati</taxon>
        <taxon>Bacillota</taxon>
        <taxon>Clostridia</taxon>
        <taxon>Lachnospirales</taxon>
        <taxon>Lachnospiraceae</taxon>
        <taxon>Anaerobutyricum</taxon>
    </lineage>
</organism>
<accession>A0A9D2EJC1</accession>
<dbReference type="InterPro" id="IPR007197">
    <property type="entry name" value="rSAM"/>
</dbReference>
<dbReference type="EMBL" id="DXBR01000009">
    <property type="protein sequence ID" value="HIZ38445.1"/>
    <property type="molecule type" value="Genomic_DNA"/>
</dbReference>
<name>A0A9D2EJC1_9FIRM</name>
<evidence type="ECO:0000256" key="2">
    <source>
        <dbReference type="ARBA" id="ARBA00022485"/>
    </source>
</evidence>
<proteinExistence type="predicted"/>
<evidence type="ECO:0000256" key="1">
    <source>
        <dbReference type="ARBA" id="ARBA00001966"/>
    </source>
</evidence>
<dbReference type="PROSITE" id="PS51918">
    <property type="entry name" value="RADICAL_SAM"/>
    <property type="match status" value="1"/>
</dbReference>
<dbReference type="InterPro" id="IPR058240">
    <property type="entry name" value="rSAM_sf"/>
</dbReference>
<dbReference type="SFLD" id="SFLDG01091">
    <property type="entry name" value="uncharacterized_CHP01210-like"/>
    <property type="match status" value="1"/>
</dbReference>
<feature type="domain" description="Radical SAM core" evidence="7">
    <location>
        <begin position="17"/>
        <end position="257"/>
    </location>
</feature>
<dbReference type="Pfam" id="PF16199">
    <property type="entry name" value="Radical_SAM_C"/>
    <property type="match status" value="1"/>
</dbReference>
<dbReference type="SUPFAM" id="SSF102114">
    <property type="entry name" value="Radical SAM enzymes"/>
    <property type="match status" value="1"/>
</dbReference>
<dbReference type="InterPro" id="IPR006638">
    <property type="entry name" value="Elp3/MiaA/NifB-like_rSAM"/>
</dbReference>
<dbReference type="SMART" id="SM00729">
    <property type="entry name" value="Elp3"/>
    <property type="match status" value="1"/>
</dbReference>
<evidence type="ECO:0000256" key="5">
    <source>
        <dbReference type="ARBA" id="ARBA00023004"/>
    </source>
</evidence>
<dbReference type="GO" id="GO:0003824">
    <property type="term" value="F:catalytic activity"/>
    <property type="evidence" value="ECO:0007669"/>
    <property type="project" value="InterPro"/>
</dbReference>
<dbReference type="AlphaFoldDB" id="A0A9D2EJC1"/>
<evidence type="ECO:0000256" key="6">
    <source>
        <dbReference type="ARBA" id="ARBA00023014"/>
    </source>
</evidence>
<keyword evidence="3" id="KW-0949">S-adenosyl-L-methionine</keyword>
<dbReference type="NCBIfam" id="TIGR01212">
    <property type="entry name" value="TIGR01212 family radical SAM protein"/>
    <property type="match status" value="1"/>
</dbReference>